<keyword evidence="2" id="KW-1185">Reference proteome</keyword>
<proteinExistence type="predicted"/>
<organism evidence="1 2">
    <name type="scientific">Parasitella parasitica</name>
    <dbReference type="NCBI Taxonomy" id="35722"/>
    <lineage>
        <taxon>Eukaryota</taxon>
        <taxon>Fungi</taxon>
        <taxon>Fungi incertae sedis</taxon>
        <taxon>Mucoromycota</taxon>
        <taxon>Mucoromycotina</taxon>
        <taxon>Mucoromycetes</taxon>
        <taxon>Mucorales</taxon>
        <taxon>Mucorineae</taxon>
        <taxon>Mucoraceae</taxon>
        <taxon>Parasitella</taxon>
    </lineage>
</organism>
<name>A0A0B7NH50_9FUNG</name>
<gene>
    <name evidence="1" type="primary">PARPA_08886.1 scaffold 35132</name>
</gene>
<dbReference type="OrthoDB" id="2247203at2759"/>
<dbReference type="AlphaFoldDB" id="A0A0B7NH50"/>
<evidence type="ECO:0000313" key="2">
    <source>
        <dbReference type="Proteomes" id="UP000054107"/>
    </source>
</evidence>
<evidence type="ECO:0000313" key="1">
    <source>
        <dbReference type="EMBL" id="CEP14702.1"/>
    </source>
</evidence>
<sequence length="203" mass="23757">MDFEDNQDLIRIKNATIHKMPILHYDGNNFRSSIRLIKDNSEYYNVHITDEAMLEHIVYELKDIDKITVMGPFTIEHWKNRLGTSCRTTHIQAQYLKINNGASFEYNPAPTVSLQFRLMVYLAQNLPDTSKVSTPFDAKTIDDTVRKVIVNIYPNDKKRHSVVGLRVARNKVRKTLREQSQRELEHIEQNNKDLINQLTNCQE</sequence>
<dbReference type="Proteomes" id="UP000054107">
    <property type="component" value="Unassembled WGS sequence"/>
</dbReference>
<dbReference type="EMBL" id="LN731665">
    <property type="protein sequence ID" value="CEP14702.1"/>
    <property type="molecule type" value="Genomic_DNA"/>
</dbReference>
<protein>
    <submittedName>
        <fullName evidence="1">Uncharacterized protein</fullName>
    </submittedName>
</protein>
<reference evidence="1 2" key="1">
    <citation type="submission" date="2014-09" db="EMBL/GenBank/DDBJ databases">
        <authorList>
            <person name="Ellenberger Sabrina"/>
        </authorList>
    </citation>
    <scope>NUCLEOTIDE SEQUENCE [LARGE SCALE GENOMIC DNA]</scope>
    <source>
        <strain evidence="1 2">CBS 412.66</strain>
    </source>
</reference>
<accession>A0A0B7NH50</accession>